<evidence type="ECO:0000256" key="1">
    <source>
        <dbReference type="ARBA" id="ARBA00004370"/>
    </source>
</evidence>
<sequence>MEHMFTSLKWQTRTLLGMFSLRHTDGGKECPLSLHHKVLAEKGKGHFEVSIHLAASGFHNKKSSLWNTSIALVLMLLVSLLKLGSGQWQVVGPDKPIQVLVGEDVIVPCFISPEINAEAMEVRFFKEELSAVVHLFRDGKDQNYMQMPVFQGRTNLVKDFIMNGHVFLRLKKVTLSDTGLYGCWFGSQTYSQEATWELQVS</sequence>
<feature type="domain" description="Immunoglobulin" evidence="4">
    <location>
        <begin position="94"/>
        <end position="201"/>
    </location>
</feature>
<dbReference type="OrthoDB" id="6105938at2759"/>
<evidence type="ECO:0000256" key="2">
    <source>
        <dbReference type="ARBA" id="ARBA00023136"/>
    </source>
</evidence>
<dbReference type="GO" id="GO:0005102">
    <property type="term" value="F:signaling receptor binding"/>
    <property type="evidence" value="ECO:0007669"/>
    <property type="project" value="TreeGrafter"/>
</dbReference>
<organism evidence="5">
    <name type="scientific">Castor canadensis</name>
    <name type="common">American beaver</name>
    <dbReference type="NCBI Taxonomy" id="51338"/>
    <lineage>
        <taxon>Eukaryota</taxon>
        <taxon>Metazoa</taxon>
        <taxon>Chordata</taxon>
        <taxon>Craniata</taxon>
        <taxon>Vertebrata</taxon>
        <taxon>Euteleostomi</taxon>
        <taxon>Mammalia</taxon>
        <taxon>Eutheria</taxon>
        <taxon>Euarchontoglires</taxon>
        <taxon>Glires</taxon>
        <taxon>Rodentia</taxon>
        <taxon>Castorimorpha</taxon>
        <taxon>Castoridae</taxon>
        <taxon>Castor</taxon>
    </lineage>
</organism>
<dbReference type="PANTHER" id="PTHR24100:SF108">
    <property type="entry name" value="BUTYROPHILIN-LIKE PROTEIN 8"/>
    <property type="match status" value="1"/>
</dbReference>
<dbReference type="Pfam" id="PF07686">
    <property type="entry name" value="V-set"/>
    <property type="match status" value="1"/>
</dbReference>
<dbReference type="SMART" id="SM00409">
    <property type="entry name" value="IG"/>
    <property type="match status" value="1"/>
</dbReference>
<evidence type="ECO:0000256" key="3">
    <source>
        <dbReference type="ARBA" id="ARBA00023319"/>
    </source>
</evidence>
<dbReference type="GO" id="GO:0001817">
    <property type="term" value="P:regulation of cytokine production"/>
    <property type="evidence" value="ECO:0007669"/>
    <property type="project" value="TreeGrafter"/>
</dbReference>
<dbReference type="SUPFAM" id="SSF48726">
    <property type="entry name" value="Immunoglobulin"/>
    <property type="match status" value="1"/>
</dbReference>
<keyword evidence="3" id="KW-0393">Immunoglobulin domain</keyword>
<name>A0A8B7TWF1_CASCN</name>
<keyword evidence="2" id="KW-0472">Membrane</keyword>
<dbReference type="GO" id="GO:0009897">
    <property type="term" value="C:external side of plasma membrane"/>
    <property type="evidence" value="ECO:0007669"/>
    <property type="project" value="TreeGrafter"/>
</dbReference>
<dbReference type="RefSeq" id="XP_020009670.1">
    <property type="nucleotide sequence ID" value="XM_020154081.1"/>
</dbReference>
<dbReference type="GO" id="GO:0050852">
    <property type="term" value="P:T cell receptor signaling pathway"/>
    <property type="evidence" value="ECO:0007669"/>
    <property type="project" value="TreeGrafter"/>
</dbReference>
<dbReference type="CDD" id="cd05713">
    <property type="entry name" value="IgV_MOG_like"/>
    <property type="match status" value="1"/>
</dbReference>
<proteinExistence type="predicted"/>
<dbReference type="InterPro" id="IPR036179">
    <property type="entry name" value="Ig-like_dom_sf"/>
</dbReference>
<dbReference type="InterPro" id="IPR013106">
    <property type="entry name" value="Ig_V-set"/>
</dbReference>
<evidence type="ECO:0000313" key="5">
    <source>
        <dbReference type="RefSeq" id="XP_020009670.1"/>
    </source>
</evidence>
<dbReference type="FunFam" id="2.60.40.10:FF:000208">
    <property type="entry name" value="Butyrophilin subfamily 1 member A1"/>
    <property type="match status" value="1"/>
</dbReference>
<dbReference type="InterPro" id="IPR050504">
    <property type="entry name" value="IgSF_BTN/MOG"/>
</dbReference>
<evidence type="ECO:0000259" key="4">
    <source>
        <dbReference type="SMART" id="SM00409"/>
    </source>
</evidence>
<protein>
    <submittedName>
        <fullName evidence="5">Butyrophilin-like protein 8</fullName>
    </submittedName>
</protein>
<dbReference type="InterPro" id="IPR003599">
    <property type="entry name" value="Ig_sub"/>
</dbReference>
<dbReference type="InterPro" id="IPR013783">
    <property type="entry name" value="Ig-like_fold"/>
</dbReference>
<dbReference type="KEGG" id="ccan:109678580"/>
<dbReference type="AlphaFoldDB" id="A0A8B7TWF1"/>
<comment type="subcellular location">
    <subcellularLocation>
        <location evidence="1">Membrane</location>
    </subcellularLocation>
</comment>
<feature type="non-terminal residue" evidence="5">
    <location>
        <position position="201"/>
    </location>
</feature>
<dbReference type="Gene3D" id="2.60.40.10">
    <property type="entry name" value="Immunoglobulins"/>
    <property type="match status" value="1"/>
</dbReference>
<accession>A0A8B7TWF1</accession>
<gene>
    <name evidence="5" type="primary">LOC109678580</name>
</gene>
<reference evidence="5" key="1">
    <citation type="submission" date="2025-08" db="UniProtKB">
        <authorList>
            <consortium name="RefSeq"/>
        </authorList>
    </citation>
    <scope>IDENTIFICATION</scope>
    <source>
        <tissue evidence="5">Leukocyte</tissue>
    </source>
</reference>
<dbReference type="PANTHER" id="PTHR24100">
    <property type="entry name" value="BUTYROPHILIN"/>
    <property type="match status" value="1"/>
</dbReference>